<keyword evidence="2" id="KW-1133">Transmembrane helix</keyword>
<evidence type="ECO:0000313" key="4">
    <source>
        <dbReference type="EMBL" id="SQD77307.1"/>
    </source>
</evidence>
<evidence type="ECO:0000256" key="1">
    <source>
        <dbReference type="ARBA" id="ARBA00005801"/>
    </source>
</evidence>
<dbReference type="RefSeq" id="WP_232011499.1">
    <property type="nucleotide sequence ID" value="NZ_LS483250.1"/>
</dbReference>
<dbReference type="KEGG" id="mya:MORIYA_0829"/>
<feature type="transmembrane region" description="Helical" evidence="2">
    <location>
        <begin position="76"/>
        <end position="96"/>
    </location>
</feature>
<protein>
    <submittedName>
        <fullName evidence="4">Putative Prepilin type IV endopeptidase, containing peptidase domain</fullName>
    </submittedName>
</protein>
<feature type="transmembrane region" description="Helical" evidence="2">
    <location>
        <begin position="108"/>
        <end position="132"/>
    </location>
</feature>
<evidence type="ECO:0000313" key="5">
    <source>
        <dbReference type="Proteomes" id="UP000250163"/>
    </source>
</evidence>
<accession>A0A330LJL2</accession>
<comment type="similarity">
    <text evidence="1">Belongs to the peptidase A24 family.</text>
</comment>
<name>A0A330LJL2_9GAMM</name>
<dbReference type="InterPro" id="IPR050882">
    <property type="entry name" value="Prepilin_peptidase/N-MTase"/>
</dbReference>
<dbReference type="PANTHER" id="PTHR30487:SF0">
    <property type="entry name" value="PREPILIN LEADER PEPTIDASE_N-METHYLTRANSFERASE-RELATED"/>
    <property type="match status" value="1"/>
</dbReference>
<feature type="domain" description="Prepilin type IV endopeptidase peptidase" evidence="3">
    <location>
        <begin position="34"/>
        <end position="132"/>
    </location>
</feature>
<keyword evidence="2" id="KW-0472">Membrane</keyword>
<reference evidence="5" key="1">
    <citation type="submission" date="2018-05" db="EMBL/GenBank/DDBJ databases">
        <authorList>
            <person name="Cea G.-C."/>
            <person name="William W."/>
        </authorList>
    </citation>
    <scope>NUCLEOTIDE SEQUENCE [LARGE SCALE GENOMIC DNA]</scope>
    <source>
        <strain evidence="5">DB21MT 5</strain>
    </source>
</reference>
<evidence type="ECO:0000259" key="3">
    <source>
        <dbReference type="Pfam" id="PF01478"/>
    </source>
</evidence>
<feature type="transmembrane region" description="Helical" evidence="2">
    <location>
        <begin position="51"/>
        <end position="70"/>
    </location>
</feature>
<keyword evidence="5" id="KW-1185">Reference proteome</keyword>
<gene>
    <name evidence="4" type="ORF">MORIYA_0829</name>
</gene>
<dbReference type="GO" id="GO:0005886">
    <property type="term" value="C:plasma membrane"/>
    <property type="evidence" value="ECO:0007669"/>
    <property type="project" value="TreeGrafter"/>
</dbReference>
<dbReference type="GO" id="GO:0004190">
    <property type="term" value="F:aspartic-type endopeptidase activity"/>
    <property type="evidence" value="ECO:0007669"/>
    <property type="project" value="InterPro"/>
</dbReference>
<dbReference type="Gene3D" id="1.20.120.1220">
    <property type="match status" value="1"/>
</dbReference>
<dbReference type="InterPro" id="IPR000045">
    <property type="entry name" value="Prepilin_IV_endopep_pep"/>
</dbReference>
<keyword evidence="2" id="KW-0812">Transmembrane</keyword>
<dbReference type="EMBL" id="LS483250">
    <property type="protein sequence ID" value="SQD77307.1"/>
    <property type="molecule type" value="Genomic_DNA"/>
</dbReference>
<dbReference type="PANTHER" id="PTHR30487">
    <property type="entry name" value="TYPE 4 PREPILIN-LIKE PROTEINS LEADER PEPTIDE-PROCESSING ENZYME"/>
    <property type="match status" value="1"/>
</dbReference>
<dbReference type="Pfam" id="PF01478">
    <property type="entry name" value="Peptidase_A24"/>
    <property type="match status" value="1"/>
</dbReference>
<organism evidence="4 5">
    <name type="scientific">Moritella yayanosii</name>
    <dbReference type="NCBI Taxonomy" id="69539"/>
    <lineage>
        <taxon>Bacteria</taxon>
        <taxon>Pseudomonadati</taxon>
        <taxon>Pseudomonadota</taxon>
        <taxon>Gammaproteobacteria</taxon>
        <taxon>Alteromonadales</taxon>
        <taxon>Moritellaceae</taxon>
        <taxon>Moritella</taxon>
    </lineage>
</organism>
<dbReference type="GO" id="GO:0006465">
    <property type="term" value="P:signal peptide processing"/>
    <property type="evidence" value="ECO:0007669"/>
    <property type="project" value="TreeGrafter"/>
</dbReference>
<proteinExistence type="inferred from homology"/>
<feature type="transmembrane region" description="Helical" evidence="2">
    <location>
        <begin position="25"/>
        <end position="44"/>
    </location>
</feature>
<dbReference type="Proteomes" id="UP000250163">
    <property type="component" value="Chromosome MORIYA"/>
</dbReference>
<evidence type="ECO:0000256" key="2">
    <source>
        <dbReference type="SAM" id="Phobius"/>
    </source>
</evidence>
<sequence length="217" mass="24304">MQQQLALMQRLLDSPQKMVFNMTQYALLITVTISFIMLTVALYFDLRYQRIPNLLCLLTLLFGITINSYFYGWDGLLEALSGAALAILLLIPVYYFKMLGAGDVKLMIGIGALAGPLVLTWSIAYGVIFGAFTSMLIATKAVGWRGLKTMISRYIDCLYLRTYFKPEKGDAGGVNVPYAPALMLGWMLATYMNHDIYALMWTIEIVLEEIGTSFSLI</sequence>
<dbReference type="AlphaFoldDB" id="A0A330LJL2"/>